<reference evidence="5 6" key="1">
    <citation type="journal article" date="2021" name="Microorganisms">
        <title>Bacterial Dimethylsulfoniopropionate Biosynthesis in the East China Sea.</title>
        <authorList>
            <person name="Liu J."/>
            <person name="Zhang Y."/>
            <person name="Liu J."/>
            <person name="Zhong H."/>
            <person name="Williams B.T."/>
            <person name="Zheng Y."/>
            <person name="Curson A.R.J."/>
            <person name="Sun C."/>
            <person name="Sun H."/>
            <person name="Song D."/>
            <person name="Wagner Mackenzie B."/>
            <person name="Bermejo Martinez A."/>
            <person name="Todd J.D."/>
            <person name="Zhang X.H."/>
        </authorList>
    </citation>
    <scope>NUCLEOTIDE SEQUENCE [LARGE SCALE GENOMIC DNA]</scope>
    <source>
        <strain evidence="5 6">ESS08</strain>
    </source>
</reference>
<dbReference type="InterPro" id="IPR000524">
    <property type="entry name" value="Tscrpt_reg_HTH_GntR"/>
</dbReference>
<dbReference type="SUPFAM" id="SSF48008">
    <property type="entry name" value="GntR ligand-binding domain-like"/>
    <property type="match status" value="1"/>
</dbReference>
<accession>A0A944CIA0</accession>
<dbReference type="InterPro" id="IPR008920">
    <property type="entry name" value="TF_FadR/GntR_C"/>
</dbReference>
<evidence type="ECO:0000259" key="4">
    <source>
        <dbReference type="PROSITE" id="PS50949"/>
    </source>
</evidence>
<keyword evidence="3" id="KW-0804">Transcription</keyword>
<evidence type="ECO:0000313" key="6">
    <source>
        <dbReference type="Proteomes" id="UP000761411"/>
    </source>
</evidence>
<dbReference type="GO" id="GO:0003677">
    <property type="term" value="F:DNA binding"/>
    <property type="evidence" value="ECO:0007669"/>
    <property type="project" value="UniProtKB-KW"/>
</dbReference>
<dbReference type="PANTHER" id="PTHR43537:SF5">
    <property type="entry name" value="UXU OPERON TRANSCRIPTIONAL REGULATOR"/>
    <property type="match status" value="1"/>
</dbReference>
<dbReference type="InterPro" id="IPR036390">
    <property type="entry name" value="WH_DNA-bd_sf"/>
</dbReference>
<dbReference type="SMART" id="SM00895">
    <property type="entry name" value="FCD"/>
    <property type="match status" value="1"/>
</dbReference>
<keyword evidence="6" id="KW-1185">Reference proteome</keyword>
<dbReference type="SMART" id="SM00345">
    <property type="entry name" value="HTH_GNTR"/>
    <property type="match status" value="1"/>
</dbReference>
<evidence type="ECO:0000256" key="2">
    <source>
        <dbReference type="ARBA" id="ARBA00023125"/>
    </source>
</evidence>
<dbReference type="Pfam" id="PF00392">
    <property type="entry name" value="GntR"/>
    <property type="match status" value="1"/>
</dbReference>
<dbReference type="GO" id="GO:0003700">
    <property type="term" value="F:DNA-binding transcription factor activity"/>
    <property type="evidence" value="ECO:0007669"/>
    <property type="project" value="InterPro"/>
</dbReference>
<dbReference type="EMBL" id="QTKX01000001">
    <property type="protein sequence ID" value="MBS8263142.1"/>
    <property type="molecule type" value="Genomic_DNA"/>
</dbReference>
<dbReference type="InterPro" id="IPR011711">
    <property type="entry name" value="GntR_C"/>
</dbReference>
<dbReference type="Gene3D" id="1.10.10.10">
    <property type="entry name" value="Winged helix-like DNA-binding domain superfamily/Winged helix DNA-binding domain"/>
    <property type="match status" value="1"/>
</dbReference>
<evidence type="ECO:0000256" key="1">
    <source>
        <dbReference type="ARBA" id="ARBA00023015"/>
    </source>
</evidence>
<dbReference type="PROSITE" id="PS50949">
    <property type="entry name" value="HTH_GNTR"/>
    <property type="match status" value="1"/>
</dbReference>
<evidence type="ECO:0000313" key="5">
    <source>
        <dbReference type="EMBL" id="MBS8263142.1"/>
    </source>
</evidence>
<protein>
    <submittedName>
        <fullName evidence="5">FadR family transcriptional regulator</fullName>
    </submittedName>
</protein>
<dbReference type="PRINTS" id="PR00035">
    <property type="entry name" value="HTHGNTR"/>
</dbReference>
<organism evidence="5 6">
    <name type="scientific">Mesobacillus boroniphilus</name>
    <dbReference type="NCBI Taxonomy" id="308892"/>
    <lineage>
        <taxon>Bacteria</taxon>
        <taxon>Bacillati</taxon>
        <taxon>Bacillota</taxon>
        <taxon>Bacilli</taxon>
        <taxon>Bacillales</taxon>
        <taxon>Bacillaceae</taxon>
        <taxon>Mesobacillus</taxon>
    </lineage>
</organism>
<dbReference type="AlphaFoldDB" id="A0A944CIA0"/>
<dbReference type="Pfam" id="PF07729">
    <property type="entry name" value="FCD"/>
    <property type="match status" value="1"/>
</dbReference>
<keyword evidence="1" id="KW-0805">Transcription regulation</keyword>
<evidence type="ECO:0000256" key="3">
    <source>
        <dbReference type="ARBA" id="ARBA00023163"/>
    </source>
</evidence>
<dbReference type="CDD" id="cd07377">
    <property type="entry name" value="WHTH_GntR"/>
    <property type="match status" value="1"/>
</dbReference>
<keyword evidence="2" id="KW-0238">DNA-binding</keyword>
<feature type="domain" description="HTH gntR-type" evidence="4">
    <location>
        <begin position="9"/>
        <end position="77"/>
    </location>
</feature>
<dbReference type="Gene3D" id="1.20.120.530">
    <property type="entry name" value="GntR ligand-binding domain-like"/>
    <property type="match status" value="1"/>
</dbReference>
<proteinExistence type="predicted"/>
<name>A0A944CIA0_9BACI</name>
<dbReference type="RefSeq" id="WP_213366267.1">
    <property type="nucleotide sequence ID" value="NZ_QTKX01000001.1"/>
</dbReference>
<dbReference type="SUPFAM" id="SSF46785">
    <property type="entry name" value="Winged helix' DNA-binding domain"/>
    <property type="match status" value="1"/>
</dbReference>
<gene>
    <name evidence="5" type="ORF">DYI25_01675</name>
</gene>
<dbReference type="Proteomes" id="UP000761411">
    <property type="component" value="Unassembled WGS sequence"/>
</dbReference>
<comment type="caution">
    <text evidence="5">The sequence shown here is derived from an EMBL/GenBank/DDBJ whole genome shotgun (WGS) entry which is preliminary data.</text>
</comment>
<sequence length="230" mass="25853">MKVEKILNKKVSESVTEQIEKMIEAGTFLPGEKLPSVRELCDMFGVGRSAVRDAITTLKGKGAVTVKQGEGTYICKFDSGRLFNNHLLLPSSEDISQLFQVRKLLEPGIAEIAAENRSEADLELMDALLSGGDDNSWEADYNFHLAIARAAGNEILIQLLEFISASMQKTMIGFHQFIKEDREVFEEITDQHNRIYQMLQNKKPAMAKQLMQEHLDYVEDLLKTSSVLNA</sequence>
<dbReference type="PANTHER" id="PTHR43537">
    <property type="entry name" value="TRANSCRIPTIONAL REGULATOR, GNTR FAMILY"/>
    <property type="match status" value="1"/>
</dbReference>
<dbReference type="InterPro" id="IPR036388">
    <property type="entry name" value="WH-like_DNA-bd_sf"/>
</dbReference>